<dbReference type="PANTHER" id="PTHR30591">
    <property type="entry name" value="RECBCD ENZYME SUBUNIT RECC"/>
    <property type="match status" value="1"/>
</dbReference>
<accession>A0A4V3GYL0</accession>
<evidence type="ECO:0000313" key="11">
    <source>
        <dbReference type="EMBL" id="TDX53231.1"/>
    </source>
</evidence>
<evidence type="ECO:0000256" key="9">
    <source>
        <dbReference type="ARBA" id="ARBA00023204"/>
    </source>
</evidence>
<dbReference type="STRING" id="926561.GCA_000379025_01756"/>
<comment type="caution">
    <text evidence="11">The sequence shown here is derived from an EMBL/GenBank/DDBJ whole genome shotgun (WGS) entry which is preliminary data.</text>
</comment>
<dbReference type="GO" id="GO:0003677">
    <property type="term" value="F:DNA binding"/>
    <property type="evidence" value="ECO:0007669"/>
    <property type="project" value="UniProtKB-KW"/>
</dbReference>
<dbReference type="Gene3D" id="3.90.320.10">
    <property type="match status" value="1"/>
</dbReference>
<dbReference type="InterPro" id="IPR027417">
    <property type="entry name" value="P-loop_NTPase"/>
</dbReference>
<reference evidence="11 12" key="1">
    <citation type="submission" date="2019-03" db="EMBL/GenBank/DDBJ databases">
        <title>Subsurface microbial communities from deep shales in Ohio and West Virginia, USA.</title>
        <authorList>
            <person name="Wrighton K."/>
        </authorList>
    </citation>
    <scope>NUCLEOTIDE SEQUENCE [LARGE SCALE GENOMIC DNA]</scope>
    <source>
        <strain evidence="11 12">MSL 6dP</strain>
    </source>
</reference>
<evidence type="ECO:0000256" key="4">
    <source>
        <dbReference type="ARBA" id="ARBA00022801"/>
    </source>
</evidence>
<keyword evidence="7" id="KW-0067">ATP-binding</keyword>
<keyword evidence="6" id="KW-0269">Exonuclease</keyword>
<keyword evidence="12" id="KW-1185">Reference proteome</keyword>
<evidence type="ECO:0000256" key="5">
    <source>
        <dbReference type="ARBA" id="ARBA00022806"/>
    </source>
</evidence>
<feature type="domain" description="PD-(D/E)XK endonuclease-like" evidence="10">
    <location>
        <begin position="694"/>
        <end position="970"/>
    </location>
</feature>
<keyword evidence="2" id="KW-0547">Nucleotide-binding</keyword>
<dbReference type="GO" id="GO:0005524">
    <property type="term" value="F:ATP binding"/>
    <property type="evidence" value="ECO:0007669"/>
    <property type="project" value="UniProtKB-KW"/>
</dbReference>
<keyword evidence="1" id="KW-0540">Nuclease</keyword>
<dbReference type="InterPro" id="IPR011604">
    <property type="entry name" value="PDDEXK-like_dom_sf"/>
</dbReference>
<dbReference type="PANTHER" id="PTHR30591:SF1">
    <property type="entry name" value="RECBCD ENZYME SUBUNIT RECC"/>
    <property type="match status" value="1"/>
</dbReference>
<evidence type="ECO:0000256" key="6">
    <source>
        <dbReference type="ARBA" id="ARBA00022839"/>
    </source>
</evidence>
<keyword evidence="3" id="KW-0227">DNA damage</keyword>
<sequence length="974" mass="114262">MKKLIYSDINPLQDLGLDYYLKEDNLLYVVPYYEMEDTINEKVLRNDVSKGIEVKDIVSIDHLFRELYFKVDGSYQILRDSELKYILEEVLVEEDYIYFDQNSTKYLLDFINNLDAEMIDLSEYKVEDFVLREIIEICHLFKEKLKKKGFISKWQAYQLLLARLTVEDFSYLYPEIKRIFLDRFYVIRRVELELILKVADYMEDFVVLIDYYQEKKKLFANLDNVVDRLKAEGFLLDNKSNQDNQLLVDIFSNQIKEKKYNWKKHMGNRLKIVESKNRIDELNFVAKEIRELAREGVALDRIGVSFSSPEDYLADLPRVFDDYHLPYTNGISLPLISSPLSKAVLSLLEILDGNFDNDELLAVVDNSFIDFGLAKSLTDELEMILKRLRFEVRGWNLVSKMEVESEKVEQEEIKDILKLFRDCLEWDLKEKISLRQFIEEISGLLSSLNFGVKAGLEEDDDLLAAWKGIQGAIEILNKVFVTEQKKLGEWIDLLKAAILEGKYKLATKQGIKVTGNLELRAGDFDYIFLIGMSHSQYPALIQNPLQRYLDLLEVDLEDKQVKERYTLFNNILAANQEVVITYSPAQDEENPLLTSYLQELFRVVDSQELLIKAEIGNEVFYSIKEAQKIIGNRLNKEDKVELAKEYQWFENLKNSFELNKKRNSEEFSNYRGLLKDEDNLKWLEDKFDKDYNYSAYLLESYGSCPFAFLFDYIFKLGEVEYEEELHPIERGAILHEIVEKFYDNLGERVNQDNYKKAQEELLKVAEEVISSYPLFKDNFYWQAEGHRYLQGQDLGPVFEEFLAAEQKAKLGRIKIDDFSFERVEWKFEDLELIEDYKFTGRVDRIDHSKEKDAYAVIDYKSGKVSNKTLTTNPIQIPLYILAVEKHFGKEVAFGSYYGLRSDDQIGYKSVIHSGVMQKSNQEKRNEKFRVKLEETKEVIKACIKGIKGGNYSIGDQQSACNYCQSQMICRREEF</sequence>
<dbReference type="GO" id="GO:0006310">
    <property type="term" value="P:DNA recombination"/>
    <property type="evidence" value="ECO:0007669"/>
    <property type="project" value="TreeGrafter"/>
</dbReference>
<keyword evidence="9" id="KW-0234">DNA repair</keyword>
<evidence type="ECO:0000256" key="8">
    <source>
        <dbReference type="ARBA" id="ARBA00023125"/>
    </source>
</evidence>
<dbReference type="RefSeq" id="WP_134114871.1">
    <property type="nucleotide sequence ID" value="NZ_SOEG01000003.1"/>
</dbReference>
<dbReference type="GO" id="GO:0004527">
    <property type="term" value="F:exonuclease activity"/>
    <property type="evidence" value="ECO:0007669"/>
    <property type="project" value="UniProtKB-KW"/>
</dbReference>
<evidence type="ECO:0000256" key="1">
    <source>
        <dbReference type="ARBA" id="ARBA00022722"/>
    </source>
</evidence>
<dbReference type="AlphaFoldDB" id="A0A4V3GYL0"/>
<dbReference type="Proteomes" id="UP000295832">
    <property type="component" value="Unassembled WGS sequence"/>
</dbReference>
<evidence type="ECO:0000313" key="12">
    <source>
        <dbReference type="Proteomes" id="UP000295832"/>
    </source>
</evidence>
<evidence type="ECO:0000256" key="3">
    <source>
        <dbReference type="ARBA" id="ARBA00022763"/>
    </source>
</evidence>
<dbReference type="InterPro" id="IPR038726">
    <property type="entry name" value="PDDEXK_AddAB-type"/>
</dbReference>
<evidence type="ECO:0000259" key="10">
    <source>
        <dbReference type="Pfam" id="PF12705"/>
    </source>
</evidence>
<keyword evidence="5 11" id="KW-0347">Helicase</keyword>
<keyword evidence="4" id="KW-0378">Hydrolase</keyword>
<name>A0A4V3GYL0_9FIRM</name>
<dbReference type="Gene3D" id="3.40.50.300">
    <property type="entry name" value="P-loop containing nucleotide triphosphate hydrolases"/>
    <property type="match status" value="2"/>
</dbReference>
<dbReference type="GO" id="GO:0006281">
    <property type="term" value="P:DNA repair"/>
    <property type="evidence" value="ECO:0007669"/>
    <property type="project" value="UniProtKB-KW"/>
</dbReference>
<dbReference type="GO" id="GO:0004386">
    <property type="term" value="F:helicase activity"/>
    <property type="evidence" value="ECO:0007669"/>
    <property type="project" value="UniProtKB-KW"/>
</dbReference>
<dbReference type="EMBL" id="SOEG01000003">
    <property type="protein sequence ID" value="TDX53231.1"/>
    <property type="molecule type" value="Genomic_DNA"/>
</dbReference>
<keyword evidence="8" id="KW-0238">DNA-binding</keyword>
<proteinExistence type="predicted"/>
<gene>
    <name evidence="11" type="ORF">C7959_10383</name>
</gene>
<evidence type="ECO:0000256" key="7">
    <source>
        <dbReference type="ARBA" id="ARBA00022840"/>
    </source>
</evidence>
<dbReference type="Pfam" id="PF12705">
    <property type="entry name" value="PDDEXK_1"/>
    <property type="match status" value="1"/>
</dbReference>
<dbReference type="SUPFAM" id="SSF52540">
    <property type="entry name" value="P-loop containing nucleoside triphosphate hydrolases"/>
    <property type="match status" value="1"/>
</dbReference>
<organism evidence="11 12">
    <name type="scientific">Orenia marismortui</name>
    <dbReference type="NCBI Taxonomy" id="46469"/>
    <lineage>
        <taxon>Bacteria</taxon>
        <taxon>Bacillati</taxon>
        <taxon>Bacillota</taxon>
        <taxon>Clostridia</taxon>
        <taxon>Halanaerobiales</taxon>
        <taxon>Halobacteroidaceae</taxon>
        <taxon>Orenia</taxon>
    </lineage>
</organism>
<evidence type="ECO:0000256" key="2">
    <source>
        <dbReference type="ARBA" id="ARBA00022741"/>
    </source>
</evidence>
<protein>
    <submittedName>
        <fullName evidence="11">ATP-dependent helicase/DNAse subunit B</fullName>
    </submittedName>
</protein>